<protein>
    <submittedName>
        <fullName evidence="2">Uncharacterized protein</fullName>
    </submittedName>
</protein>
<gene>
    <name evidence="2" type="ORF">K2173_005805</name>
</gene>
<dbReference type="EMBL" id="JAIWQS010000001">
    <property type="protein sequence ID" value="KAJ8773559.1"/>
    <property type="molecule type" value="Genomic_DNA"/>
</dbReference>
<keyword evidence="1" id="KW-0812">Transmembrane</keyword>
<organism evidence="2 3">
    <name type="scientific">Erythroxylum novogranatense</name>
    <dbReference type="NCBI Taxonomy" id="1862640"/>
    <lineage>
        <taxon>Eukaryota</taxon>
        <taxon>Viridiplantae</taxon>
        <taxon>Streptophyta</taxon>
        <taxon>Embryophyta</taxon>
        <taxon>Tracheophyta</taxon>
        <taxon>Spermatophyta</taxon>
        <taxon>Magnoliopsida</taxon>
        <taxon>eudicotyledons</taxon>
        <taxon>Gunneridae</taxon>
        <taxon>Pentapetalae</taxon>
        <taxon>rosids</taxon>
        <taxon>fabids</taxon>
        <taxon>Malpighiales</taxon>
        <taxon>Erythroxylaceae</taxon>
        <taxon>Erythroxylum</taxon>
    </lineage>
</organism>
<evidence type="ECO:0000313" key="2">
    <source>
        <dbReference type="EMBL" id="KAJ8773559.1"/>
    </source>
</evidence>
<name>A0AAV8U5V7_9ROSI</name>
<feature type="transmembrane region" description="Helical" evidence="1">
    <location>
        <begin position="84"/>
        <end position="105"/>
    </location>
</feature>
<proteinExistence type="predicted"/>
<keyword evidence="1" id="KW-0472">Membrane</keyword>
<evidence type="ECO:0000256" key="1">
    <source>
        <dbReference type="SAM" id="Phobius"/>
    </source>
</evidence>
<dbReference type="PANTHER" id="PTHR34781:SF2">
    <property type="entry name" value="TRANSMEMBRANE PROTEIN"/>
    <property type="match status" value="1"/>
</dbReference>
<accession>A0AAV8U5V7</accession>
<dbReference type="Proteomes" id="UP001159364">
    <property type="component" value="Linkage Group LG01"/>
</dbReference>
<feature type="transmembrane region" description="Helical" evidence="1">
    <location>
        <begin position="55"/>
        <end position="78"/>
    </location>
</feature>
<sequence length="128" mass="14515">MMRRQQQRDQQSRVFYDLSALVLNLLRSPPFPDQAPAASSSSRRRLPLEKISPTGFAWLLLGMSVTLMVCGSVAFFIGFMLMPWVLGLVMVFYVAGIVSMISLFCRSLLCYVMPPPPPRKEIPAWKFL</sequence>
<dbReference type="PANTHER" id="PTHR34781">
    <property type="entry name" value="TRANSMEMBRANE PROTEIN"/>
    <property type="match status" value="1"/>
</dbReference>
<comment type="caution">
    <text evidence="2">The sequence shown here is derived from an EMBL/GenBank/DDBJ whole genome shotgun (WGS) entry which is preliminary data.</text>
</comment>
<evidence type="ECO:0000313" key="3">
    <source>
        <dbReference type="Proteomes" id="UP001159364"/>
    </source>
</evidence>
<keyword evidence="1" id="KW-1133">Transmembrane helix</keyword>
<dbReference type="AlphaFoldDB" id="A0AAV8U5V7"/>
<reference evidence="2 3" key="1">
    <citation type="submission" date="2021-09" db="EMBL/GenBank/DDBJ databases">
        <title>Genomic insights and catalytic innovation underlie evolution of tropane alkaloids biosynthesis.</title>
        <authorList>
            <person name="Wang Y.-J."/>
            <person name="Tian T."/>
            <person name="Huang J.-P."/>
            <person name="Huang S.-X."/>
        </authorList>
    </citation>
    <scope>NUCLEOTIDE SEQUENCE [LARGE SCALE GENOMIC DNA]</scope>
    <source>
        <strain evidence="2">KIB-2018</strain>
        <tissue evidence="2">Leaf</tissue>
    </source>
</reference>
<keyword evidence="3" id="KW-1185">Reference proteome</keyword>